<protein>
    <submittedName>
        <fullName evidence="2">Uncharacterized protein</fullName>
    </submittedName>
</protein>
<sequence>MKTKIIRQILLTALALITIPALAQKQKNIVIDPGLEANSTALKIKMGGQALNKIPKYEFGDYAVVESKVGAVKSSGSSNLFDTKQQEKGKTQFSFIMTDRAENRATVNARINQEHRSSKEQKLIAFFYIGENEVLLDKHNFSATIFLNNDTSNLWLLFMNYETGSQSNNTGTAFLTNGQRKILIVSASSNSNLKNARKIPALGYQFIENKQALSAIQYYGGGLLGLNKGLVWIDHQLDEQLKLVLSSAMTALLHKEYSEVSDIDDLDDYEDW</sequence>
<keyword evidence="1" id="KW-0732">Signal</keyword>
<gene>
    <name evidence="2" type="ORF">LH29_01635</name>
</gene>
<organism evidence="2 3">
    <name type="scientific">Draconibacterium sediminis</name>
    <dbReference type="NCBI Taxonomy" id="1544798"/>
    <lineage>
        <taxon>Bacteria</taxon>
        <taxon>Pseudomonadati</taxon>
        <taxon>Bacteroidota</taxon>
        <taxon>Bacteroidia</taxon>
        <taxon>Marinilabiliales</taxon>
        <taxon>Prolixibacteraceae</taxon>
        <taxon>Draconibacterium</taxon>
    </lineage>
</organism>
<dbReference type="AlphaFoldDB" id="A0A0D8JEJ2"/>
<feature type="chain" id="PRO_5002331524" evidence="1">
    <location>
        <begin position="24"/>
        <end position="272"/>
    </location>
</feature>
<proteinExistence type="predicted"/>
<dbReference type="EMBL" id="JRHC01000001">
    <property type="protein sequence ID" value="KJF44248.1"/>
    <property type="molecule type" value="Genomic_DNA"/>
</dbReference>
<feature type="signal peptide" evidence="1">
    <location>
        <begin position="1"/>
        <end position="23"/>
    </location>
</feature>
<dbReference type="PATRIC" id="fig|1544798.3.peg.341"/>
<accession>A0A0D8JEJ2</accession>
<evidence type="ECO:0000313" key="3">
    <source>
        <dbReference type="Proteomes" id="UP000032544"/>
    </source>
</evidence>
<keyword evidence="3" id="KW-1185">Reference proteome</keyword>
<evidence type="ECO:0000256" key="1">
    <source>
        <dbReference type="SAM" id="SignalP"/>
    </source>
</evidence>
<dbReference type="OrthoDB" id="1121373at2"/>
<dbReference type="RefSeq" id="WP_045025806.1">
    <property type="nucleotide sequence ID" value="NZ_JRHC01000001.1"/>
</dbReference>
<name>A0A0D8JEJ2_9BACT</name>
<comment type="caution">
    <text evidence="2">The sequence shown here is derived from an EMBL/GenBank/DDBJ whole genome shotgun (WGS) entry which is preliminary data.</text>
</comment>
<reference evidence="2 3" key="1">
    <citation type="submission" date="2014-09" db="EMBL/GenBank/DDBJ databases">
        <title>Draft Genome Sequence of Draconibacterium sp. JN14CK-3.</title>
        <authorList>
            <person name="Dong C."/>
            <person name="Lai Q."/>
            <person name="Shao Z."/>
        </authorList>
    </citation>
    <scope>NUCLEOTIDE SEQUENCE [LARGE SCALE GENOMIC DNA]</scope>
    <source>
        <strain evidence="2 3">JN14CK-3</strain>
    </source>
</reference>
<evidence type="ECO:0000313" key="2">
    <source>
        <dbReference type="EMBL" id="KJF44248.1"/>
    </source>
</evidence>
<dbReference type="Proteomes" id="UP000032544">
    <property type="component" value="Unassembled WGS sequence"/>
</dbReference>